<evidence type="ECO:0000313" key="12">
    <source>
        <dbReference type="Proteomes" id="UP001140272"/>
    </source>
</evidence>
<dbReference type="EMBL" id="JACKRN010000922">
    <property type="protein sequence ID" value="MCV7073718.1"/>
    <property type="molecule type" value="Genomic_DNA"/>
</dbReference>
<keyword evidence="5" id="KW-0804">Transcription</keyword>
<proteinExistence type="inferred from homology"/>
<dbReference type="EMBL" id="CP092427">
    <property type="protein sequence ID" value="ULP37240.1"/>
    <property type="molecule type" value="Genomic_DNA"/>
</dbReference>
<name>A0A9X3BJU0_9MYCO</name>
<dbReference type="Proteomes" id="UP001055159">
    <property type="component" value="Chromosome"/>
</dbReference>
<keyword evidence="11" id="KW-1185">Reference proteome</keyword>
<dbReference type="PANTHER" id="PTHR47756">
    <property type="entry name" value="BLL6612 PROTEIN-RELATED"/>
    <property type="match status" value="1"/>
</dbReference>
<organism evidence="9 12">
    <name type="scientific">Mycolicibacterium rufum</name>
    <dbReference type="NCBI Taxonomy" id="318424"/>
    <lineage>
        <taxon>Bacteria</taxon>
        <taxon>Bacillati</taxon>
        <taxon>Actinomycetota</taxon>
        <taxon>Actinomycetes</taxon>
        <taxon>Mycobacteriales</taxon>
        <taxon>Mycobacteriaceae</taxon>
        <taxon>Mycolicibacterium</taxon>
    </lineage>
</organism>
<dbReference type="InterPro" id="IPR013325">
    <property type="entry name" value="RNA_pol_sigma_r2"/>
</dbReference>
<dbReference type="GO" id="GO:0016987">
    <property type="term" value="F:sigma factor activity"/>
    <property type="evidence" value="ECO:0007669"/>
    <property type="project" value="UniProtKB-KW"/>
</dbReference>
<dbReference type="SUPFAM" id="SSF88659">
    <property type="entry name" value="Sigma3 and sigma4 domains of RNA polymerase sigma factors"/>
    <property type="match status" value="1"/>
</dbReference>
<evidence type="ECO:0000313" key="10">
    <source>
        <dbReference type="EMBL" id="ULP37240.1"/>
    </source>
</evidence>
<evidence type="ECO:0000259" key="6">
    <source>
        <dbReference type="Pfam" id="PF04542"/>
    </source>
</evidence>
<feature type="domain" description="RNA polymerase sigma-70 region 2" evidence="6">
    <location>
        <begin position="18"/>
        <end position="77"/>
    </location>
</feature>
<dbReference type="InterPro" id="IPR036388">
    <property type="entry name" value="WH-like_DNA-bd_sf"/>
</dbReference>
<accession>A0A9X3BJU0</accession>
<evidence type="ECO:0000256" key="1">
    <source>
        <dbReference type="ARBA" id="ARBA00010641"/>
    </source>
</evidence>
<dbReference type="SUPFAM" id="SSF88946">
    <property type="entry name" value="Sigma2 domain of RNA polymerase sigma factors"/>
    <property type="match status" value="1"/>
</dbReference>
<sequence length="406" mass="44662">MSTSADRLAETVRIEGVRILATLVRTVGDLQIAEDAVQEATLRALRDWPRTGIPDEPRAWLTVTARRVAIDILRREHARAGKERASMDLGAGGEEPGGAVADDRLRLFFTCCHPALALDQQVTLALRTLCGLSPKQIAAVLLSTEAAVAKRLTRTRAKIARAAIPYRVPADEDLPERLAAVCSVVHASYTIAHSAVGGDTVSDVDGCREALRLARLVHELMPDEPTPMAVLALLLYTEARRPARFDAVGDPVLLAEQDRRRWDRQAIEEADVLLNTSLRRTEGIADPYQLQAAIAAEHARASSYDATDWAEIVRLYDLLLSLRPTTPAALARAVALAEWRGPDAGLQVLTSLSPDQRWHAVRGELLARQGEFDEAIAATRLSLTDDVPAPERRYRERRIAQWSSRL</sequence>
<dbReference type="InterPro" id="IPR011990">
    <property type="entry name" value="TPR-like_helical_dom_sf"/>
</dbReference>
<evidence type="ECO:0000256" key="5">
    <source>
        <dbReference type="ARBA" id="ARBA00023163"/>
    </source>
</evidence>
<evidence type="ECO:0000256" key="4">
    <source>
        <dbReference type="ARBA" id="ARBA00023125"/>
    </source>
</evidence>
<reference evidence="10" key="3">
    <citation type="submission" date="2022-08" db="EMBL/GenBank/DDBJ databases">
        <title>Whole genome sequencing of non-tuberculosis mycobacteria type-strains.</title>
        <authorList>
            <person name="Igarashi Y."/>
            <person name="Osugi A."/>
            <person name="Mitarai S."/>
        </authorList>
    </citation>
    <scope>NUCLEOTIDE SEQUENCE</scope>
    <source>
        <strain evidence="10">JCM 16372</strain>
    </source>
</reference>
<evidence type="ECO:0000256" key="3">
    <source>
        <dbReference type="ARBA" id="ARBA00023082"/>
    </source>
</evidence>
<evidence type="ECO:0000259" key="7">
    <source>
        <dbReference type="Pfam" id="PF08281"/>
    </source>
</evidence>
<dbReference type="Pfam" id="PF20239">
    <property type="entry name" value="DUF6596"/>
    <property type="match status" value="1"/>
</dbReference>
<keyword evidence="4" id="KW-0238">DNA-binding</keyword>
<dbReference type="InterPro" id="IPR007627">
    <property type="entry name" value="RNA_pol_sigma70_r2"/>
</dbReference>
<dbReference type="Pfam" id="PF04542">
    <property type="entry name" value="Sigma70_r2"/>
    <property type="match status" value="1"/>
</dbReference>
<protein>
    <submittedName>
        <fullName evidence="9">RNA polymerase sigma factor</fullName>
    </submittedName>
</protein>
<reference evidence="9" key="2">
    <citation type="journal article" date="2022" name="BMC Genomics">
        <title>Comparative genome analysis of mycobacteria focusing on tRNA and non-coding RNA.</title>
        <authorList>
            <person name="Behra P.R.K."/>
            <person name="Pettersson B.M.F."/>
            <person name="Ramesh M."/>
            <person name="Das S."/>
            <person name="Dasgupta S."/>
            <person name="Kirsebom L.A."/>
        </authorList>
    </citation>
    <scope>NUCLEOTIDE SEQUENCE</scope>
    <source>
        <strain evidence="9">DSM 45406</strain>
    </source>
</reference>
<dbReference type="Gene3D" id="1.10.10.10">
    <property type="entry name" value="Winged helix-like DNA-binding domain superfamily/Winged helix DNA-binding domain"/>
    <property type="match status" value="1"/>
</dbReference>
<dbReference type="InterPro" id="IPR046531">
    <property type="entry name" value="DUF6596"/>
</dbReference>
<dbReference type="GO" id="GO:0003677">
    <property type="term" value="F:DNA binding"/>
    <property type="evidence" value="ECO:0007669"/>
    <property type="project" value="UniProtKB-KW"/>
</dbReference>
<dbReference type="Proteomes" id="UP001140272">
    <property type="component" value="Unassembled WGS sequence"/>
</dbReference>
<gene>
    <name evidence="9" type="ORF">H7H73_28895</name>
    <name evidence="10" type="ORF">MJO55_01945</name>
</gene>
<dbReference type="AlphaFoldDB" id="A0A9X3BJU0"/>
<keyword evidence="3" id="KW-0731">Sigma factor</keyword>
<dbReference type="Gene3D" id="1.25.40.10">
    <property type="entry name" value="Tetratricopeptide repeat domain"/>
    <property type="match status" value="1"/>
</dbReference>
<comment type="similarity">
    <text evidence="1">Belongs to the sigma-70 factor family. ECF subfamily.</text>
</comment>
<dbReference type="InterPro" id="IPR013249">
    <property type="entry name" value="RNA_pol_sigma70_r4_t2"/>
</dbReference>
<dbReference type="Gene3D" id="1.10.1740.10">
    <property type="match status" value="1"/>
</dbReference>
<feature type="domain" description="DUF6596" evidence="8">
    <location>
        <begin position="177"/>
        <end position="277"/>
    </location>
</feature>
<evidence type="ECO:0000256" key="2">
    <source>
        <dbReference type="ARBA" id="ARBA00023015"/>
    </source>
</evidence>
<dbReference type="InterPro" id="IPR013324">
    <property type="entry name" value="RNA_pol_sigma_r3/r4-like"/>
</dbReference>
<keyword evidence="2" id="KW-0805">Transcription regulation</keyword>
<reference evidence="9" key="1">
    <citation type="submission" date="2020-07" db="EMBL/GenBank/DDBJ databases">
        <authorList>
            <person name="Pettersson B.M.F."/>
            <person name="Behra P.R.K."/>
            <person name="Ramesh M."/>
            <person name="Das S."/>
            <person name="Dasgupta S."/>
            <person name="Kirsebom L.A."/>
        </authorList>
    </citation>
    <scope>NUCLEOTIDE SEQUENCE</scope>
    <source>
        <strain evidence="9">DSM 45406</strain>
    </source>
</reference>
<dbReference type="GO" id="GO:0006352">
    <property type="term" value="P:DNA-templated transcription initiation"/>
    <property type="evidence" value="ECO:0007669"/>
    <property type="project" value="InterPro"/>
</dbReference>
<dbReference type="PANTHER" id="PTHR47756:SF2">
    <property type="entry name" value="BLL6612 PROTEIN"/>
    <property type="match status" value="1"/>
</dbReference>
<feature type="domain" description="RNA polymerase sigma factor 70 region 4 type 2" evidence="7">
    <location>
        <begin position="111"/>
        <end position="159"/>
    </location>
</feature>
<dbReference type="Pfam" id="PF08281">
    <property type="entry name" value="Sigma70_r4_2"/>
    <property type="match status" value="1"/>
</dbReference>
<evidence type="ECO:0000259" key="8">
    <source>
        <dbReference type="Pfam" id="PF20239"/>
    </source>
</evidence>
<evidence type="ECO:0000313" key="11">
    <source>
        <dbReference type="Proteomes" id="UP001055159"/>
    </source>
</evidence>
<evidence type="ECO:0000313" key="9">
    <source>
        <dbReference type="EMBL" id="MCV7073718.1"/>
    </source>
</evidence>
<dbReference type="RefSeq" id="WP_043404373.1">
    <property type="nucleotide sequence ID" value="NZ_CP092427.2"/>
</dbReference>